<organism evidence="2 3">
    <name type="scientific">Aspergillus coremiiformis</name>
    <dbReference type="NCBI Taxonomy" id="138285"/>
    <lineage>
        <taxon>Eukaryota</taxon>
        <taxon>Fungi</taxon>
        <taxon>Dikarya</taxon>
        <taxon>Ascomycota</taxon>
        <taxon>Pezizomycotina</taxon>
        <taxon>Eurotiomycetes</taxon>
        <taxon>Eurotiomycetidae</taxon>
        <taxon>Eurotiales</taxon>
        <taxon>Aspergillaceae</taxon>
        <taxon>Aspergillus</taxon>
        <taxon>Aspergillus subgen. Circumdati</taxon>
    </lineage>
</organism>
<keyword evidence="1" id="KW-0812">Transmembrane</keyword>
<reference evidence="3" key="1">
    <citation type="submission" date="2019-04" db="EMBL/GenBank/DDBJ databases">
        <title>Friends and foes A comparative genomics studyof 23 Aspergillus species from section Flavi.</title>
        <authorList>
            <consortium name="DOE Joint Genome Institute"/>
            <person name="Kjaerbolling I."/>
            <person name="Vesth T."/>
            <person name="Frisvad J.C."/>
            <person name="Nybo J.L."/>
            <person name="Theobald S."/>
            <person name="Kildgaard S."/>
            <person name="Isbrandt T."/>
            <person name="Kuo A."/>
            <person name="Sato A."/>
            <person name="Lyhne E.K."/>
            <person name="Kogle M.E."/>
            <person name="Wiebenga A."/>
            <person name="Kun R.S."/>
            <person name="Lubbers R.J."/>
            <person name="Makela M.R."/>
            <person name="Barry K."/>
            <person name="Chovatia M."/>
            <person name="Clum A."/>
            <person name="Daum C."/>
            <person name="Haridas S."/>
            <person name="He G."/>
            <person name="LaButti K."/>
            <person name="Lipzen A."/>
            <person name="Mondo S."/>
            <person name="Riley R."/>
            <person name="Salamov A."/>
            <person name="Simmons B.A."/>
            <person name="Magnuson J.K."/>
            <person name="Henrissat B."/>
            <person name="Mortensen U.H."/>
            <person name="Larsen T.O."/>
            <person name="Devries R.P."/>
            <person name="Grigoriev I.V."/>
            <person name="Machida M."/>
            <person name="Baker S.E."/>
            <person name="Andersen M.R."/>
        </authorList>
    </citation>
    <scope>NUCLEOTIDE SEQUENCE [LARGE SCALE GENOMIC DNA]</scope>
    <source>
        <strain evidence="3">CBS 553.77</strain>
    </source>
</reference>
<proteinExistence type="predicted"/>
<gene>
    <name evidence="2" type="ORF">BDV28DRAFT_131288</name>
</gene>
<dbReference type="OrthoDB" id="2796277at2759"/>
<dbReference type="EMBL" id="ML739075">
    <property type="protein sequence ID" value="KAE8354319.1"/>
    <property type="molecule type" value="Genomic_DNA"/>
</dbReference>
<keyword evidence="1" id="KW-0472">Membrane</keyword>
<keyword evidence="3" id="KW-1185">Reference proteome</keyword>
<evidence type="ECO:0000313" key="3">
    <source>
        <dbReference type="Proteomes" id="UP000327118"/>
    </source>
</evidence>
<feature type="transmembrane region" description="Helical" evidence="1">
    <location>
        <begin position="34"/>
        <end position="53"/>
    </location>
</feature>
<name>A0A5N6ZC38_9EURO</name>
<evidence type="ECO:0000256" key="1">
    <source>
        <dbReference type="SAM" id="Phobius"/>
    </source>
</evidence>
<accession>A0A5N6ZC38</accession>
<dbReference type="AlphaFoldDB" id="A0A5N6ZC38"/>
<sequence>MAAGSLPVSTYFHILRNNRDQLDSHIQHGKLKPFFLWHLVIFMILPLSALLIPRRKATRYVRPLVLVLIFSCALEVVRYRRAILGANGYIVGLITAWWCIWSATLLLFH</sequence>
<dbReference type="Proteomes" id="UP000327118">
    <property type="component" value="Unassembled WGS sequence"/>
</dbReference>
<protein>
    <submittedName>
        <fullName evidence="2">Uncharacterized protein</fullName>
    </submittedName>
</protein>
<evidence type="ECO:0000313" key="2">
    <source>
        <dbReference type="EMBL" id="KAE8354319.1"/>
    </source>
</evidence>
<feature type="non-terminal residue" evidence="2">
    <location>
        <position position="109"/>
    </location>
</feature>
<feature type="transmembrane region" description="Helical" evidence="1">
    <location>
        <begin position="89"/>
        <end position="108"/>
    </location>
</feature>
<keyword evidence="1" id="KW-1133">Transmembrane helix</keyword>